<name>A0A232ELE5_9HYME</name>
<gene>
    <name evidence="1" type="ORF">TSAR_005335</name>
</gene>
<reference evidence="1 2" key="1">
    <citation type="journal article" date="2017" name="Curr. Biol.">
        <title>The Evolution of Venom by Co-option of Single-Copy Genes.</title>
        <authorList>
            <person name="Martinson E.O."/>
            <person name="Mrinalini"/>
            <person name="Kelkar Y.D."/>
            <person name="Chang C.H."/>
            <person name="Werren J.H."/>
        </authorList>
    </citation>
    <scope>NUCLEOTIDE SEQUENCE [LARGE SCALE GENOMIC DNA]</scope>
    <source>
        <strain evidence="1 2">Alberta</strain>
        <tissue evidence="1">Whole body</tissue>
    </source>
</reference>
<proteinExistence type="predicted"/>
<organism evidence="1 2">
    <name type="scientific">Trichomalopsis sarcophagae</name>
    <dbReference type="NCBI Taxonomy" id="543379"/>
    <lineage>
        <taxon>Eukaryota</taxon>
        <taxon>Metazoa</taxon>
        <taxon>Ecdysozoa</taxon>
        <taxon>Arthropoda</taxon>
        <taxon>Hexapoda</taxon>
        <taxon>Insecta</taxon>
        <taxon>Pterygota</taxon>
        <taxon>Neoptera</taxon>
        <taxon>Endopterygota</taxon>
        <taxon>Hymenoptera</taxon>
        <taxon>Apocrita</taxon>
        <taxon>Proctotrupomorpha</taxon>
        <taxon>Chalcidoidea</taxon>
        <taxon>Pteromalidae</taxon>
        <taxon>Pteromalinae</taxon>
        <taxon>Trichomalopsis</taxon>
    </lineage>
</organism>
<protein>
    <submittedName>
        <fullName evidence="1">Uncharacterized protein</fullName>
    </submittedName>
</protein>
<keyword evidence="2" id="KW-1185">Reference proteome</keyword>
<evidence type="ECO:0000313" key="2">
    <source>
        <dbReference type="Proteomes" id="UP000215335"/>
    </source>
</evidence>
<feature type="non-terminal residue" evidence="1">
    <location>
        <position position="63"/>
    </location>
</feature>
<sequence length="63" mass="7513">MKLIMTRKLSTLDRRKVLTISKEMGFLTRYESKIMEEAHVDGFAKYFEKIMNISILEVKMLQK</sequence>
<dbReference type="AlphaFoldDB" id="A0A232ELE5"/>
<evidence type="ECO:0000313" key="1">
    <source>
        <dbReference type="EMBL" id="OXU19183.1"/>
    </source>
</evidence>
<accession>A0A232ELE5</accession>
<dbReference type="Proteomes" id="UP000215335">
    <property type="component" value="Unassembled WGS sequence"/>
</dbReference>
<dbReference type="EMBL" id="NNAY01003568">
    <property type="protein sequence ID" value="OXU19183.1"/>
    <property type="molecule type" value="Genomic_DNA"/>
</dbReference>
<comment type="caution">
    <text evidence="1">The sequence shown here is derived from an EMBL/GenBank/DDBJ whole genome shotgun (WGS) entry which is preliminary data.</text>
</comment>